<dbReference type="OrthoDB" id="5867151at2759"/>
<dbReference type="Pfam" id="PF10323">
    <property type="entry name" value="7TM_GPCR_Srv"/>
    <property type="match status" value="1"/>
</dbReference>
<dbReference type="AlphaFoldDB" id="A0A016UJF8"/>
<accession>A0A016UJF8</accession>
<gene>
    <name evidence="2" type="primary">Acey_s0038.g3553</name>
    <name evidence="2" type="ORF">Y032_0038g3553</name>
</gene>
<dbReference type="Proteomes" id="UP000024635">
    <property type="component" value="Unassembled WGS sequence"/>
</dbReference>
<dbReference type="InterPro" id="IPR019426">
    <property type="entry name" value="7TM_GPCR_serpentine_rcpt_Srv"/>
</dbReference>
<keyword evidence="1" id="KW-0812">Transmembrane</keyword>
<sequence length="105" mass="12139">MVGVLIAFTSFVLYHILQFAFSMQSNTGPVLIMRDLFPLASCFLSYVNPWTMILTTDSLRRKLQDMYQWRKHKITLSSETIVSARLKPLNGYPRVVVDKQLVTKL</sequence>
<keyword evidence="1" id="KW-1133">Transmembrane helix</keyword>
<evidence type="ECO:0000256" key="1">
    <source>
        <dbReference type="SAM" id="Phobius"/>
    </source>
</evidence>
<evidence type="ECO:0000313" key="2">
    <source>
        <dbReference type="EMBL" id="EYC14972.1"/>
    </source>
</evidence>
<reference evidence="3" key="1">
    <citation type="journal article" date="2015" name="Nat. Genet.">
        <title>The genome and transcriptome of the zoonotic hookworm Ancylostoma ceylanicum identify infection-specific gene families.</title>
        <authorList>
            <person name="Schwarz E.M."/>
            <person name="Hu Y."/>
            <person name="Antoshechkin I."/>
            <person name="Miller M.M."/>
            <person name="Sternberg P.W."/>
            <person name="Aroian R.V."/>
        </authorList>
    </citation>
    <scope>NUCLEOTIDE SEQUENCE</scope>
    <source>
        <strain evidence="3">HY135</strain>
    </source>
</reference>
<comment type="caution">
    <text evidence="2">The sequence shown here is derived from an EMBL/GenBank/DDBJ whole genome shotgun (WGS) entry which is preliminary data.</text>
</comment>
<evidence type="ECO:0000313" key="3">
    <source>
        <dbReference type="Proteomes" id="UP000024635"/>
    </source>
</evidence>
<organism evidence="2 3">
    <name type="scientific">Ancylostoma ceylanicum</name>
    <dbReference type="NCBI Taxonomy" id="53326"/>
    <lineage>
        <taxon>Eukaryota</taxon>
        <taxon>Metazoa</taxon>
        <taxon>Ecdysozoa</taxon>
        <taxon>Nematoda</taxon>
        <taxon>Chromadorea</taxon>
        <taxon>Rhabditida</taxon>
        <taxon>Rhabditina</taxon>
        <taxon>Rhabditomorpha</taxon>
        <taxon>Strongyloidea</taxon>
        <taxon>Ancylostomatidae</taxon>
        <taxon>Ancylostomatinae</taxon>
        <taxon>Ancylostoma</taxon>
    </lineage>
</organism>
<feature type="transmembrane region" description="Helical" evidence="1">
    <location>
        <begin position="36"/>
        <end position="56"/>
    </location>
</feature>
<keyword evidence="1" id="KW-0472">Membrane</keyword>
<protein>
    <submittedName>
        <fullName evidence="2">Uncharacterized protein</fullName>
    </submittedName>
</protein>
<keyword evidence="3" id="KW-1185">Reference proteome</keyword>
<name>A0A016UJF8_9BILA</name>
<dbReference type="EMBL" id="JARK01001374">
    <property type="protein sequence ID" value="EYC14972.1"/>
    <property type="molecule type" value="Genomic_DNA"/>
</dbReference>
<proteinExistence type="predicted"/>